<dbReference type="GeneID" id="112491359"/>
<dbReference type="Pfam" id="PF00407">
    <property type="entry name" value="Bet_v_1"/>
    <property type="match status" value="1"/>
</dbReference>
<keyword evidence="2" id="KW-1185">Reference proteome</keyword>
<sequence>MAAGITKLDAQVGITSSPDKFFGFFKNNMHNLVQMFAQNVKSFQVLGGGPIKTGSVTYWKYNVTGTPETAEVIVQSLDEENKSIDFVVLGGDILDLYNGFKAKLHVIPSGQGGSLVKWNVEFEKRNASDPNPEHHVNFAVRMSKGLDTYLTRA</sequence>
<proteinExistence type="predicted"/>
<dbReference type="SMART" id="SM01037">
    <property type="entry name" value="Bet_v_1"/>
    <property type="match status" value="1"/>
</dbReference>
<dbReference type="InParanoid" id="A0A6P6G4N6"/>
<protein>
    <submittedName>
        <fullName evidence="3">Kirola</fullName>
    </submittedName>
</protein>
<feature type="domain" description="Bet v I/Major latex protein" evidence="1">
    <location>
        <begin position="3"/>
        <end position="153"/>
    </location>
</feature>
<gene>
    <name evidence="3" type="primary">LOC112491359</name>
</gene>
<dbReference type="KEGG" id="zju:112491359"/>
<dbReference type="AlphaFoldDB" id="A0A6P6G4N6"/>
<reference evidence="3" key="1">
    <citation type="submission" date="2025-08" db="UniProtKB">
        <authorList>
            <consortium name="RefSeq"/>
        </authorList>
    </citation>
    <scope>IDENTIFICATION</scope>
    <source>
        <tissue evidence="3">Seedling</tissue>
    </source>
</reference>
<organism evidence="2 3">
    <name type="scientific">Ziziphus jujuba</name>
    <name type="common">Chinese jujube</name>
    <name type="synonym">Ziziphus sativa</name>
    <dbReference type="NCBI Taxonomy" id="326968"/>
    <lineage>
        <taxon>Eukaryota</taxon>
        <taxon>Viridiplantae</taxon>
        <taxon>Streptophyta</taxon>
        <taxon>Embryophyta</taxon>
        <taxon>Tracheophyta</taxon>
        <taxon>Spermatophyta</taxon>
        <taxon>Magnoliopsida</taxon>
        <taxon>eudicotyledons</taxon>
        <taxon>Gunneridae</taxon>
        <taxon>Pentapetalae</taxon>
        <taxon>rosids</taxon>
        <taxon>fabids</taxon>
        <taxon>Rosales</taxon>
        <taxon>Rhamnaceae</taxon>
        <taxon>Paliureae</taxon>
        <taxon>Ziziphus</taxon>
    </lineage>
</organism>
<accession>A0A6P6G4N6</accession>
<dbReference type="PANTHER" id="PTHR31907">
    <property type="entry name" value="MLP-LIKE PROTEIN 423"/>
    <property type="match status" value="1"/>
</dbReference>
<dbReference type="RefSeq" id="XP_024928675.1">
    <property type="nucleotide sequence ID" value="XM_025072907.2"/>
</dbReference>
<dbReference type="CDD" id="cd07816">
    <property type="entry name" value="Bet_v1-like"/>
    <property type="match status" value="1"/>
</dbReference>
<dbReference type="InterPro" id="IPR000916">
    <property type="entry name" value="Bet_v_I/MLP"/>
</dbReference>
<dbReference type="InterPro" id="IPR023393">
    <property type="entry name" value="START-like_dom_sf"/>
</dbReference>
<name>A0A6P6G4N6_ZIZJJ</name>
<evidence type="ECO:0000313" key="2">
    <source>
        <dbReference type="Proteomes" id="UP001652623"/>
    </source>
</evidence>
<dbReference type="GO" id="GO:0006952">
    <property type="term" value="P:defense response"/>
    <property type="evidence" value="ECO:0007669"/>
    <property type="project" value="InterPro"/>
</dbReference>
<evidence type="ECO:0000259" key="1">
    <source>
        <dbReference type="SMART" id="SM01037"/>
    </source>
</evidence>
<dbReference type="InterPro" id="IPR051761">
    <property type="entry name" value="MLP-like_ligand-binding"/>
</dbReference>
<evidence type="ECO:0000313" key="3">
    <source>
        <dbReference type="RefSeq" id="XP_024928675.1"/>
    </source>
</evidence>
<dbReference type="Proteomes" id="UP001652623">
    <property type="component" value="Chromosome 4"/>
</dbReference>
<dbReference type="SUPFAM" id="SSF55961">
    <property type="entry name" value="Bet v1-like"/>
    <property type="match status" value="1"/>
</dbReference>
<dbReference type="Gene3D" id="3.30.530.20">
    <property type="match status" value="1"/>
</dbReference>